<evidence type="ECO:0000256" key="2">
    <source>
        <dbReference type="ARBA" id="ARBA00000751"/>
    </source>
</evidence>
<gene>
    <name evidence="4" type="ORF">GCM10008957_30590</name>
</gene>
<reference evidence="4" key="2">
    <citation type="submission" date="2020-09" db="EMBL/GenBank/DDBJ databases">
        <authorList>
            <person name="Sun Q."/>
            <person name="Ohkuma M."/>
        </authorList>
    </citation>
    <scope>NUCLEOTIDE SEQUENCE</scope>
    <source>
        <strain evidence="4">JCM 31311</strain>
    </source>
</reference>
<comment type="catalytic activity">
    <reaction evidence="1">
        <text>5-amino-6-(5-phospho-D-ribosylamino)uracil + H2O = 5,6-diaminouracil + D-ribose 5-phosphate</text>
        <dbReference type="Rhea" id="RHEA:55020"/>
        <dbReference type="ChEBI" id="CHEBI:15377"/>
        <dbReference type="ChEBI" id="CHEBI:46252"/>
        <dbReference type="ChEBI" id="CHEBI:58453"/>
        <dbReference type="ChEBI" id="CHEBI:78346"/>
    </reaction>
</comment>
<dbReference type="Pfam" id="PF08719">
    <property type="entry name" value="NADAR"/>
    <property type="match status" value="1"/>
</dbReference>
<comment type="caution">
    <text evidence="4">The sequence shown here is derived from an EMBL/GenBank/DDBJ whole genome shotgun (WGS) entry which is preliminary data.</text>
</comment>
<organism evidence="4 5">
    <name type="scientific">Deinococcus ruber</name>
    <dbReference type="NCBI Taxonomy" id="1848197"/>
    <lineage>
        <taxon>Bacteria</taxon>
        <taxon>Thermotogati</taxon>
        <taxon>Deinococcota</taxon>
        <taxon>Deinococci</taxon>
        <taxon>Deinococcales</taxon>
        <taxon>Deinococcaceae</taxon>
        <taxon>Deinococcus</taxon>
    </lineage>
</organism>
<feature type="domain" description="NADAR" evidence="3">
    <location>
        <begin position="20"/>
        <end position="137"/>
    </location>
</feature>
<accession>A0A918F7A2</accession>
<evidence type="ECO:0000259" key="3">
    <source>
        <dbReference type="Pfam" id="PF08719"/>
    </source>
</evidence>
<dbReference type="Gene3D" id="1.10.357.40">
    <property type="entry name" value="YbiA-like"/>
    <property type="match status" value="1"/>
</dbReference>
<sequence>MWPAPPGPVTRMEITRFDGEFRWLSNFFPAPIRMSGLIFPCVENAYQAAKTLDHAARLPFVTLTPGAAKRAGRTLVLRPDWDSLRFEILLAMLRRKFRAGSLLADQVLATGTCQLIEGNTWGDRVYGVDLRTGIGENHLLIPA</sequence>
<protein>
    <recommendedName>
        <fullName evidence="3">NADAR domain-containing protein</fullName>
    </recommendedName>
</protein>
<comment type="catalytic activity">
    <reaction evidence="2">
        <text>2,5-diamino-6-hydroxy-4-(5-phosphoribosylamino)-pyrimidine + H2O = 2,5,6-triamino-4-hydroxypyrimidine + D-ribose 5-phosphate</text>
        <dbReference type="Rhea" id="RHEA:23436"/>
        <dbReference type="ChEBI" id="CHEBI:15377"/>
        <dbReference type="ChEBI" id="CHEBI:58614"/>
        <dbReference type="ChEBI" id="CHEBI:78346"/>
        <dbReference type="ChEBI" id="CHEBI:137796"/>
    </reaction>
</comment>
<keyword evidence="5" id="KW-1185">Reference proteome</keyword>
<dbReference type="CDD" id="cd15457">
    <property type="entry name" value="NADAR"/>
    <property type="match status" value="1"/>
</dbReference>
<dbReference type="EMBL" id="BMQL01000018">
    <property type="protein sequence ID" value="GGR15732.1"/>
    <property type="molecule type" value="Genomic_DNA"/>
</dbReference>
<dbReference type="Proteomes" id="UP000603865">
    <property type="component" value="Unassembled WGS sequence"/>
</dbReference>
<dbReference type="AlphaFoldDB" id="A0A918F7A2"/>
<evidence type="ECO:0000256" key="1">
    <source>
        <dbReference type="ARBA" id="ARBA00000022"/>
    </source>
</evidence>
<dbReference type="InterPro" id="IPR012816">
    <property type="entry name" value="NADAR"/>
</dbReference>
<reference evidence="4" key="1">
    <citation type="journal article" date="2014" name="Int. J. Syst. Evol. Microbiol.">
        <title>Complete genome sequence of Corynebacterium casei LMG S-19264T (=DSM 44701T), isolated from a smear-ripened cheese.</title>
        <authorList>
            <consortium name="US DOE Joint Genome Institute (JGI-PGF)"/>
            <person name="Walter F."/>
            <person name="Albersmeier A."/>
            <person name="Kalinowski J."/>
            <person name="Ruckert C."/>
        </authorList>
    </citation>
    <scope>NUCLEOTIDE SEQUENCE</scope>
    <source>
        <strain evidence="4">JCM 31311</strain>
    </source>
</reference>
<name>A0A918F7A2_9DEIO</name>
<dbReference type="SUPFAM" id="SSF143990">
    <property type="entry name" value="YbiA-like"/>
    <property type="match status" value="1"/>
</dbReference>
<evidence type="ECO:0000313" key="4">
    <source>
        <dbReference type="EMBL" id="GGR15732.1"/>
    </source>
</evidence>
<dbReference type="InterPro" id="IPR037238">
    <property type="entry name" value="YbiA-like_sf"/>
</dbReference>
<proteinExistence type="predicted"/>
<evidence type="ECO:0000313" key="5">
    <source>
        <dbReference type="Proteomes" id="UP000603865"/>
    </source>
</evidence>
<dbReference type="RefSeq" id="WP_189091385.1">
    <property type="nucleotide sequence ID" value="NZ_BMQL01000018.1"/>
</dbReference>